<evidence type="ECO:0000256" key="2">
    <source>
        <dbReference type="RuleBase" id="RU003749"/>
    </source>
</evidence>
<dbReference type="PROSITE" id="PS50801">
    <property type="entry name" value="STAS"/>
    <property type="match status" value="1"/>
</dbReference>
<evidence type="ECO:0000313" key="4">
    <source>
        <dbReference type="EMBL" id="OLF05606.1"/>
    </source>
</evidence>
<dbReference type="GO" id="GO:0043856">
    <property type="term" value="F:anti-sigma factor antagonist activity"/>
    <property type="evidence" value="ECO:0007669"/>
    <property type="project" value="InterPro"/>
</dbReference>
<dbReference type="InterPro" id="IPR003658">
    <property type="entry name" value="Anti-sigma_ant"/>
</dbReference>
<accession>A0A7Z0WHQ1</accession>
<dbReference type="PANTHER" id="PTHR33495">
    <property type="entry name" value="ANTI-SIGMA FACTOR ANTAGONIST TM_1081-RELATED-RELATED"/>
    <property type="match status" value="1"/>
</dbReference>
<evidence type="ECO:0000259" key="3">
    <source>
        <dbReference type="PROSITE" id="PS50801"/>
    </source>
</evidence>
<reference evidence="4 5" key="1">
    <citation type="submission" date="2016-12" db="EMBL/GenBank/DDBJ databases">
        <title>The draft genome sequence of Actinophytocola xinjiangensis.</title>
        <authorList>
            <person name="Wang W."/>
            <person name="Yuan L."/>
        </authorList>
    </citation>
    <scope>NUCLEOTIDE SEQUENCE [LARGE SCALE GENOMIC DNA]</scope>
    <source>
        <strain evidence="4 5">CGMCC 4.4663</strain>
    </source>
</reference>
<gene>
    <name evidence="4" type="ORF">BLA60_35635</name>
</gene>
<name>A0A7Z0WHQ1_9PSEU</name>
<dbReference type="EMBL" id="MSIF01000027">
    <property type="protein sequence ID" value="OLF05606.1"/>
    <property type="molecule type" value="Genomic_DNA"/>
</dbReference>
<comment type="caution">
    <text evidence="4">The sequence shown here is derived from an EMBL/GenBank/DDBJ whole genome shotgun (WGS) entry which is preliminary data.</text>
</comment>
<dbReference type="InterPro" id="IPR036513">
    <property type="entry name" value="STAS_dom_sf"/>
</dbReference>
<dbReference type="Proteomes" id="UP000185696">
    <property type="component" value="Unassembled WGS sequence"/>
</dbReference>
<evidence type="ECO:0000256" key="1">
    <source>
        <dbReference type="ARBA" id="ARBA00009013"/>
    </source>
</evidence>
<dbReference type="PANTHER" id="PTHR33495:SF2">
    <property type="entry name" value="ANTI-SIGMA FACTOR ANTAGONIST TM_1081-RELATED"/>
    <property type="match status" value="1"/>
</dbReference>
<dbReference type="RefSeq" id="WP_075137474.1">
    <property type="nucleotide sequence ID" value="NZ_MSIF01000027.1"/>
</dbReference>
<dbReference type="Pfam" id="PF01740">
    <property type="entry name" value="STAS"/>
    <property type="match status" value="1"/>
</dbReference>
<dbReference type="CDD" id="cd07043">
    <property type="entry name" value="STAS_anti-anti-sigma_factors"/>
    <property type="match status" value="1"/>
</dbReference>
<sequence length="120" mass="13468">MVVHIEREIHDFVVLTRVHGELDHDSLDQLRRAFATALALATPPFPLVVDLDGVTFLTSAGLNELYLTDQRARARGVDLRIVATRREVLRPMEITRLTDLLDVRETLQDALSTAVTAKQP</sequence>
<dbReference type="Gene3D" id="3.30.750.24">
    <property type="entry name" value="STAS domain"/>
    <property type="match status" value="1"/>
</dbReference>
<keyword evidence="5" id="KW-1185">Reference proteome</keyword>
<protein>
    <recommendedName>
        <fullName evidence="2">Anti-sigma factor antagonist</fullName>
    </recommendedName>
</protein>
<comment type="similarity">
    <text evidence="1 2">Belongs to the anti-sigma-factor antagonist family.</text>
</comment>
<dbReference type="NCBIfam" id="TIGR00377">
    <property type="entry name" value="ant_ant_sig"/>
    <property type="match status" value="1"/>
</dbReference>
<feature type="domain" description="STAS" evidence="3">
    <location>
        <begin position="3"/>
        <end position="114"/>
    </location>
</feature>
<dbReference type="OrthoDB" id="3576811at2"/>
<evidence type="ECO:0000313" key="5">
    <source>
        <dbReference type="Proteomes" id="UP000185696"/>
    </source>
</evidence>
<proteinExistence type="inferred from homology"/>
<dbReference type="InterPro" id="IPR002645">
    <property type="entry name" value="STAS_dom"/>
</dbReference>
<dbReference type="SUPFAM" id="SSF52091">
    <property type="entry name" value="SpoIIaa-like"/>
    <property type="match status" value="1"/>
</dbReference>
<dbReference type="AlphaFoldDB" id="A0A7Z0WHQ1"/>
<organism evidence="4 5">
    <name type="scientific">Actinophytocola xinjiangensis</name>
    <dbReference type="NCBI Taxonomy" id="485602"/>
    <lineage>
        <taxon>Bacteria</taxon>
        <taxon>Bacillati</taxon>
        <taxon>Actinomycetota</taxon>
        <taxon>Actinomycetes</taxon>
        <taxon>Pseudonocardiales</taxon>
        <taxon>Pseudonocardiaceae</taxon>
    </lineage>
</organism>